<evidence type="ECO:0000313" key="1">
    <source>
        <dbReference type="EMBL" id="EJF87786.1"/>
    </source>
</evidence>
<protein>
    <submittedName>
        <fullName evidence="1">Uncharacterized protein</fullName>
    </submittedName>
</protein>
<dbReference type="AlphaFoldDB" id="J0QPV5"/>
<dbReference type="Proteomes" id="UP000001077">
    <property type="component" value="Unassembled WGS sequence"/>
</dbReference>
<dbReference type="EMBL" id="AILY01000004">
    <property type="protein sequence ID" value="EJF87786.1"/>
    <property type="molecule type" value="Genomic_DNA"/>
</dbReference>
<keyword evidence="2" id="KW-1185">Reference proteome</keyword>
<comment type="caution">
    <text evidence="1">The sequence shown here is derived from an EMBL/GenBank/DDBJ whole genome shotgun (WGS) entry which is preliminary data.</text>
</comment>
<evidence type="ECO:0000313" key="2">
    <source>
        <dbReference type="Proteomes" id="UP000001077"/>
    </source>
</evidence>
<reference evidence="1 2" key="1">
    <citation type="submission" date="2012-03" db="EMBL/GenBank/DDBJ databases">
        <title>The Genome Sequence of Bartonella rattimassiliensis 15908.</title>
        <authorList>
            <consortium name="The Broad Institute Genome Sequencing Platform"/>
            <consortium name="The Broad Institute Genome Sequencing Center for Infectious Disease"/>
            <person name="Feldgarden M."/>
            <person name="Kirby J."/>
            <person name="Kosoy M."/>
            <person name="Birtles R."/>
            <person name="Probert W.S."/>
            <person name="Chiaraviglio L."/>
            <person name="Young S.K."/>
            <person name="Zeng Q."/>
            <person name="Gargeya S."/>
            <person name="Fitzgerald M."/>
            <person name="Haas B."/>
            <person name="Abouelleil A."/>
            <person name="Alvarado L."/>
            <person name="Arachchi H.M."/>
            <person name="Berlin A."/>
            <person name="Chapman S.B."/>
            <person name="Gearin G."/>
            <person name="Goldberg J."/>
            <person name="Griggs A."/>
            <person name="Gujja S."/>
            <person name="Hansen M."/>
            <person name="Heiman D."/>
            <person name="Howarth C."/>
            <person name="Larimer J."/>
            <person name="Lui A."/>
            <person name="MacDonald P.J.P."/>
            <person name="McCowen C."/>
            <person name="Montmayeur A."/>
            <person name="Murphy C."/>
            <person name="Neiman D."/>
            <person name="Pearson M."/>
            <person name="Priest M."/>
            <person name="Roberts A."/>
            <person name="Saif S."/>
            <person name="Shea T."/>
            <person name="Sisk P."/>
            <person name="Stolte C."/>
            <person name="Sykes S."/>
            <person name="Wortman J."/>
            <person name="Nusbaum C."/>
            <person name="Birren B."/>
        </authorList>
    </citation>
    <scope>NUCLEOTIDE SEQUENCE [LARGE SCALE GENOMIC DNA]</scope>
    <source>
        <strain evidence="1 2">15908</strain>
    </source>
</reference>
<accession>J0QPV5</accession>
<dbReference type="HOGENOM" id="CLU_2697108_0_0_5"/>
<gene>
    <name evidence="1" type="ORF">MCY_00087</name>
</gene>
<proteinExistence type="predicted"/>
<organism evidence="1 2">
    <name type="scientific">Bartonella rattimassiliensis 15908</name>
    <dbReference type="NCBI Taxonomy" id="1094556"/>
    <lineage>
        <taxon>Bacteria</taxon>
        <taxon>Pseudomonadati</taxon>
        <taxon>Pseudomonadota</taxon>
        <taxon>Alphaproteobacteria</taxon>
        <taxon>Hyphomicrobiales</taxon>
        <taxon>Bartonellaceae</taxon>
        <taxon>Bartonella</taxon>
    </lineage>
</organism>
<name>J0QPV5_9HYPH</name>
<sequence length="73" mass="8438">MFGGRKKSLHDNRYACFRISNVVVDKSTQNSFVESRVKSHCSGIFSSLGWFIYSHQSSLYEYDAKDAYECLSR</sequence>